<accession>A0A5D6VYB8</accession>
<evidence type="ECO:0000313" key="2">
    <source>
        <dbReference type="EMBL" id="TYZ20510.1"/>
    </source>
</evidence>
<dbReference type="EMBL" id="VTOY01000014">
    <property type="protein sequence ID" value="TYZ20510.1"/>
    <property type="molecule type" value="Genomic_DNA"/>
</dbReference>
<protein>
    <submittedName>
        <fullName evidence="2">Uncharacterized protein</fullName>
    </submittedName>
</protein>
<evidence type="ECO:0000256" key="1">
    <source>
        <dbReference type="SAM" id="MobiDB-lite"/>
    </source>
</evidence>
<comment type="caution">
    <text evidence="2">The sequence shown here is derived from an EMBL/GenBank/DDBJ whole genome shotgun (WGS) entry which is preliminary data.</text>
</comment>
<dbReference type="Proteomes" id="UP000323646">
    <property type="component" value="Unassembled WGS sequence"/>
</dbReference>
<gene>
    <name evidence="2" type="ORF">FZ040_11885</name>
</gene>
<sequence length="62" mass="6707">MNIKAVQGMTAWSDKGTESNNKDKTLAAKEKFSTMLRQLETGGAITDTGEKSGEETTTVIRV</sequence>
<reference evidence="2 3" key="1">
    <citation type="submission" date="2019-08" db="EMBL/GenBank/DDBJ databases">
        <title>Selenomonas sp. mPRGC5 and Selenomonas sp. mPRGC8 isolated from ruminal fluid of dairy goat (Capra hircus).</title>
        <authorList>
            <person name="Poothong S."/>
            <person name="Nuengjamnong C."/>
            <person name="Tanasupawat S."/>
        </authorList>
    </citation>
    <scope>NUCLEOTIDE SEQUENCE [LARGE SCALE GENOMIC DNA]</scope>
    <source>
        <strain evidence="3">mPRGC5</strain>
    </source>
</reference>
<organism evidence="2 3">
    <name type="scientific">Selenomonas ruminis</name>
    <dbReference type="NCBI Taxonomy" id="2593411"/>
    <lineage>
        <taxon>Bacteria</taxon>
        <taxon>Bacillati</taxon>
        <taxon>Bacillota</taxon>
        <taxon>Negativicutes</taxon>
        <taxon>Selenomonadales</taxon>
        <taxon>Selenomonadaceae</taxon>
        <taxon>Selenomonas</taxon>
    </lineage>
</organism>
<feature type="region of interest" description="Disordered" evidence="1">
    <location>
        <begin position="41"/>
        <end position="62"/>
    </location>
</feature>
<name>A0A5D6VYB8_9FIRM</name>
<proteinExistence type="predicted"/>
<keyword evidence="3" id="KW-1185">Reference proteome</keyword>
<evidence type="ECO:0000313" key="3">
    <source>
        <dbReference type="Proteomes" id="UP000323646"/>
    </source>
</evidence>
<dbReference type="AlphaFoldDB" id="A0A5D6VYB8"/>
<feature type="region of interest" description="Disordered" evidence="1">
    <location>
        <begin position="1"/>
        <end position="23"/>
    </location>
</feature>
<feature type="non-terminal residue" evidence="2">
    <location>
        <position position="62"/>
    </location>
</feature>